<accession>A0A2A6RED6</accession>
<gene>
    <name evidence="10" type="ORF">CJ255_20130</name>
</gene>
<dbReference type="PANTHER" id="PTHR30572">
    <property type="entry name" value="MEMBRANE COMPONENT OF TRANSPORTER-RELATED"/>
    <property type="match status" value="1"/>
</dbReference>
<organism evidence="10 11">
    <name type="scientific">Candidatus Viridilinea mediisalina</name>
    <dbReference type="NCBI Taxonomy" id="2024553"/>
    <lineage>
        <taxon>Bacteria</taxon>
        <taxon>Bacillati</taxon>
        <taxon>Chloroflexota</taxon>
        <taxon>Chloroflexia</taxon>
        <taxon>Chloroflexales</taxon>
        <taxon>Chloroflexineae</taxon>
        <taxon>Oscillochloridaceae</taxon>
        <taxon>Candidatus Viridilinea</taxon>
    </lineage>
</organism>
<evidence type="ECO:0000313" key="10">
    <source>
        <dbReference type="EMBL" id="PDW00823.1"/>
    </source>
</evidence>
<reference evidence="11" key="1">
    <citation type="submission" date="2017-08" db="EMBL/GenBank/DDBJ databases">
        <authorList>
            <person name="Grouzdev D.S."/>
            <person name="Gaisin V.A."/>
            <person name="Rysina M.S."/>
            <person name="Gorlenko V.M."/>
        </authorList>
    </citation>
    <scope>NUCLEOTIDE SEQUENCE [LARGE SCALE GENOMIC DNA]</scope>
    <source>
        <strain evidence="11">Kir15-3F</strain>
    </source>
</reference>
<dbReference type="InterPro" id="IPR050250">
    <property type="entry name" value="Macrolide_Exporter_MacB"/>
</dbReference>
<evidence type="ECO:0000259" key="9">
    <source>
        <dbReference type="Pfam" id="PF12704"/>
    </source>
</evidence>
<feature type="domain" description="MacB-like periplasmic core" evidence="9">
    <location>
        <begin position="22"/>
        <end position="247"/>
    </location>
</feature>
<dbReference type="InterPro" id="IPR025857">
    <property type="entry name" value="MacB_PCD"/>
</dbReference>
<evidence type="ECO:0000256" key="6">
    <source>
        <dbReference type="ARBA" id="ARBA00038076"/>
    </source>
</evidence>
<dbReference type="AlphaFoldDB" id="A0A2A6RED6"/>
<evidence type="ECO:0000256" key="1">
    <source>
        <dbReference type="ARBA" id="ARBA00004651"/>
    </source>
</evidence>
<dbReference type="GO" id="GO:0005886">
    <property type="term" value="C:plasma membrane"/>
    <property type="evidence" value="ECO:0007669"/>
    <property type="project" value="UniProtKB-SubCell"/>
</dbReference>
<dbReference type="Pfam" id="PF12704">
    <property type="entry name" value="MacB_PCD"/>
    <property type="match status" value="1"/>
</dbReference>
<evidence type="ECO:0008006" key="12">
    <source>
        <dbReference type="Google" id="ProtNLM"/>
    </source>
</evidence>
<evidence type="ECO:0000256" key="5">
    <source>
        <dbReference type="ARBA" id="ARBA00023136"/>
    </source>
</evidence>
<dbReference type="Proteomes" id="UP000220527">
    <property type="component" value="Unassembled WGS sequence"/>
</dbReference>
<dbReference type="EMBL" id="NQWI01000166">
    <property type="protein sequence ID" value="PDW00823.1"/>
    <property type="molecule type" value="Genomic_DNA"/>
</dbReference>
<feature type="transmembrane region" description="Helical" evidence="7">
    <location>
        <begin position="377"/>
        <end position="400"/>
    </location>
</feature>
<evidence type="ECO:0000256" key="3">
    <source>
        <dbReference type="ARBA" id="ARBA00022692"/>
    </source>
</evidence>
<dbReference type="Pfam" id="PF02687">
    <property type="entry name" value="FtsX"/>
    <property type="match status" value="1"/>
</dbReference>
<name>A0A2A6RED6_9CHLR</name>
<protein>
    <recommendedName>
        <fullName evidence="12">ABC transporter permease</fullName>
    </recommendedName>
</protein>
<feature type="transmembrane region" description="Helical" evidence="7">
    <location>
        <begin position="21"/>
        <end position="42"/>
    </location>
</feature>
<dbReference type="PANTHER" id="PTHR30572:SF4">
    <property type="entry name" value="ABC TRANSPORTER PERMEASE YTRF"/>
    <property type="match status" value="1"/>
</dbReference>
<keyword evidence="3 7" id="KW-0812">Transmembrane</keyword>
<feature type="transmembrane region" description="Helical" evidence="7">
    <location>
        <begin position="286"/>
        <end position="311"/>
    </location>
</feature>
<comment type="caution">
    <text evidence="10">The sequence shown here is derived from an EMBL/GenBank/DDBJ whole genome shotgun (WGS) entry which is preliminary data.</text>
</comment>
<evidence type="ECO:0000256" key="2">
    <source>
        <dbReference type="ARBA" id="ARBA00022475"/>
    </source>
</evidence>
<evidence type="ECO:0000259" key="8">
    <source>
        <dbReference type="Pfam" id="PF02687"/>
    </source>
</evidence>
<sequence>MNIIESIRIAFTALFSNKLRAALTMLGIIIGVGAVIGMLAMGNGFQNFLNSQFAQLGAGNFYVAPFIDSNRLDVVNAARLTASDGNALLQPGRAPAVENVAIEWNGRVQAIGASQRGSYDVRAVSPSWFAVTPQELAAGRLFSEEENRERARVAVIGRSVAERLYGGMGTAVGQRISLNGVGFTVIGVLATEEGSFSIGTDPAEAIFVPYQSGLARLFRNQVNDQVNVGIMTVKARSVPEIDEAIRQVTLVLREEHRLTYQDNDFSIINPEQIAAQFNVVIGGFNAFLGLVAGISLIVGGIGIMNIMLVSVTERTREIGLRKAVGARRRDILLQFLIEALVLCMIGGILGILLGYLLSFVGTFILINLFATEGAAASVSLANVLLATGIAAAIGLAFGFFPALQASRLNPIEALRTE</sequence>
<comment type="similarity">
    <text evidence="6">Belongs to the ABC-4 integral membrane protein family.</text>
</comment>
<evidence type="ECO:0000256" key="7">
    <source>
        <dbReference type="SAM" id="Phobius"/>
    </source>
</evidence>
<dbReference type="InterPro" id="IPR003838">
    <property type="entry name" value="ABC3_permease_C"/>
</dbReference>
<feature type="domain" description="ABC3 transporter permease C-terminal" evidence="8">
    <location>
        <begin position="290"/>
        <end position="410"/>
    </location>
</feature>
<keyword evidence="11" id="KW-1185">Reference proteome</keyword>
<feature type="transmembrane region" description="Helical" evidence="7">
    <location>
        <begin position="331"/>
        <end position="357"/>
    </location>
</feature>
<keyword evidence="4 7" id="KW-1133">Transmembrane helix</keyword>
<proteinExistence type="inferred from homology"/>
<keyword evidence="5 7" id="KW-0472">Membrane</keyword>
<dbReference type="RefSeq" id="WP_097645876.1">
    <property type="nucleotide sequence ID" value="NZ_NQWI01000166.1"/>
</dbReference>
<comment type="subcellular location">
    <subcellularLocation>
        <location evidence="1">Cell membrane</location>
        <topology evidence="1">Multi-pass membrane protein</topology>
    </subcellularLocation>
</comment>
<evidence type="ECO:0000256" key="4">
    <source>
        <dbReference type="ARBA" id="ARBA00022989"/>
    </source>
</evidence>
<dbReference type="OrthoDB" id="9770036at2"/>
<dbReference type="GO" id="GO:0022857">
    <property type="term" value="F:transmembrane transporter activity"/>
    <property type="evidence" value="ECO:0007669"/>
    <property type="project" value="TreeGrafter"/>
</dbReference>
<keyword evidence="2" id="KW-1003">Cell membrane</keyword>
<evidence type="ECO:0000313" key="11">
    <source>
        <dbReference type="Proteomes" id="UP000220527"/>
    </source>
</evidence>